<dbReference type="GO" id="GO:0006355">
    <property type="term" value="P:regulation of DNA-templated transcription"/>
    <property type="evidence" value="ECO:0007669"/>
    <property type="project" value="TreeGrafter"/>
</dbReference>
<feature type="compositionally biased region" description="Basic residues" evidence="6">
    <location>
        <begin position="633"/>
        <end position="650"/>
    </location>
</feature>
<dbReference type="PROSITE" id="PS50016">
    <property type="entry name" value="ZF_PHD_2"/>
    <property type="match status" value="1"/>
</dbReference>
<feature type="domain" description="PHD-type" evidence="7">
    <location>
        <begin position="89"/>
        <end position="137"/>
    </location>
</feature>
<keyword evidence="4" id="KW-0156">Chromatin regulator</keyword>
<dbReference type="SUPFAM" id="SSF57903">
    <property type="entry name" value="FYVE/PHD zinc finger"/>
    <property type="match status" value="1"/>
</dbReference>
<reference evidence="8" key="1">
    <citation type="submission" date="2022-07" db="EMBL/GenBank/DDBJ databases">
        <title>The genome of Lyophyllum shimeji provides insight into the initial evolution of ectomycorrhizal fungal genome.</title>
        <authorList>
            <person name="Kobayashi Y."/>
            <person name="Shibata T."/>
            <person name="Hirakawa H."/>
            <person name="Shigenobu S."/>
            <person name="Nishiyama T."/>
            <person name="Yamada A."/>
            <person name="Hasebe M."/>
            <person name="Kawaguchi M."/>
        </authorList>
    </citation>
    <scope>NUCLEOTIDE SEQUENCE</scope>
    <source>
        <strain evidence="8">AT787</strain>
    </source>
</reference>
<dbReference type="GO" id="GO:0034967">
    <property type="term" value="C:Set3 complex"/>
    <property type="evidence" value="ECO:0007669"/>
    <property type="project" value="TreeGrafter"/>
</dbReference>
<feature type="compositionally biased region" description="Acidic residues" evidence="6">
    <location>
        <begin position="559"/>
        <end position="568"/>
    </location>
</feature>
<dbReference type="SMART" id="SM00317">
    <property type="entry name" value="SET"/>
    <property type="match status" value="1"/>
</dbReference>
<evidence type="ECO:0000256" key="5">
    <source>
        <dbReference type="PROSITE-ProRule" id="PRU00146"/>
    </source>
</evidence>
<feature type="region of interest" description="Disordered" evidence="6">
    <location>
        <begin position="1797"/>
        <end position="1870"/>
    </location>
</feature>
<feature type="compositionally biased region" description="Basic and acidic residues" evidence="6">
    <location>
        <begin position="1232"/>
        <end position="1249"/>
    </location>
</feature>
<dbReference type="PANTHER" id="PTHR46462">
    <property type="entry name" value="UPSET, ISOFORM A"/>
    <property type="match status" value="1"/>
</dbReference>
<feature type="region of interest" description="Disordered" evidence="6">
    <location>
        <begin position="872"/>
        <end position="891"/>
    </location>
</feature>
<accession>A0A9P3PYJ7</accession>
<feature type="compositionally biased region" description="Basic and acidic residues" evidence="6">
    <location>
        <begin position="926"/>
        <end position="936"/>
    </location>
</feature>
<feature type="region of interest" description="Disordered" evidence="6">
    <location>
        <begin position="920"/>
        <end position="1017"/>
    </location>
</feature>
<feature type="compositionally biased region" description="Low complexity" evidence="6">
    <location>
        <begin position="1144"/>
        <end position="1168"/>
    </location>
</feature>
<evidence type="ECO:0000256" key="3">
    <source>
        <dbReference type="ARBA" id="ARBA00022833"/>
    </source>
</evidence>
<feature type="compositionally biased region" description="Low complexity" evidence="6">
    <location>
        <begin position="1046"/>
        <end position="1075"/>
    </location>
</feature>
<evidence type="ECO:0000256" key="6">
    <source>
        <dbReference type="SAM" id="MobiDB-lite"/>
    </source>
</evidence>
<dbReference type="Pfam" id="PF20826">
    <property type="entry name" value="PHD_5"/>
    <property type="match status" value="1"/>
</dbReference>
<comment type="caution">
    <text evidence="8">The sequence shown here is derived from an EMBL/GenBank/DDBJ whole genome shotgun (WGS) entry which is preliminary data.</text>
</comment>
<dbReference type="InterPro" id="IPR001214">
    <property type="entry name" value="SET_dom"/>
</dbReference>
<dbReference type="InterPro" id="IPR011011">
    <property type="entry name" value="Znf_FYVE_PHD"/>
</dbReference>
<dbReference type="InterPro" id="IPR046341">
    <property type="entry name" value="SET_dom_sf"/>
</dbReference>
<dbReference type="PANTHER" id="PTHR46462:SF3">
    <property type="entry name" value="UPSET, ISOFORM A"/>
    <property type="match status" value="1"/>
</dbReference>
<feature type="region of interest" description="Disordered" evidence="6">
    <location>
        <begin position="1533"/>
        <end position="1764"/>
    </location>
</feature>
<gene>
    <name evidence="8" type="primary">SET3</name>
    <name evidence="8" type="ORF">LshimejAT787_1700020</name>
</gene>
<feature type="compositionally biased region" description="Pro residues" evidence="6">
    <location>
        <begin position="1636"/>
        <end position="1659"/>
    </location>
</feature>
<feature type="compositionally biased region" description="Polar residues" evidence="6">
    <location>
        <begin position="1447"/>
        <end position="1460"/>
    </location>
</feature>
<feature type="compositionally biased region" description="Polar residues" evidence="6">
    <location>
        <begin position="973"/>
        <end position="983"/>
    </location>
</feature>
<proteinExistence type="predicted"/>
<feature type="compositionally biased region" description="Basic and acidic residues" evidence="6">
    <location>
        <begin position="516"/>
        <end position="529"/>
    </location>
</feature>
<organism evidence="8 9">
    <name type="scientific">Lyophyllum shimeji</name>
    <name type="common">Hon-shimeji</name>
    <name type="synonym">Tricholoma shimeji</name>
    <dbReference type="NCBI Taxonomy" id="47721"/>
    <lineage>
        <taxon>Eukaryota</taxon>
        <taxon>Fungi</taxon>
        <taxon>Dikarya</taxon>
        <taxon>Basidiomycota</taxon>
        <taxon>Agaricomycotina</taxon>
        <taxon>Agaricomycetes</taxon>
        <taxon>Agaricomycetidae</taxon>
        <taxon>Agaricales</taxon>
        <taxon>Tricholomatineae</taxon>
        <taxon>Lyophyllaceae</taxon>
        <taxon>Lyophyllum</taxon>
    </lineage>
</organism>
<dbReference type="OrthoDB" id="79252at2759"/>
<dbReference type="EMBL" id="BRPK01000017">
    <property type="protein sequence ID" value="GLB44375.1"/>
    <property type="molecule type" value="Genomic_DNA"/>
</dbReference>
<dbReference type="GO" id="GO:0008270">
    <property type="term" value="F:zinc ion binding"/>
    <property type="evidence" value="ECO:0007669"/>
    <property type="project" value="UniProtKB-KW"/>
</dbReference>
<evidence type="ECO:0000256" key="4">
    <source>
        <dbReference type="ARBA" id="ARBA00022853"/>
    </source>
</evidence>
<dbReference type="Gene3D" id="3.30.40.10">
    <property type="entry name" value="Zinc/RING finger domain, C3HC4 (zinc finger)"/>
    <property type="match status" value="1"/>
</dbReference>
<dbReference type="InterPro" id="IPR001965">
    <property type="entry name" value="Znf_PHD"/>
</dbReference>
<feature type="compositionally biased region" description="Low complexity" evidence="6">
    <location>
        <begin position="35"/>
        <end position="48"/>
    </location>
</feature>
<feature type="region of interest" description="Disordered" evidence="6">
    <location>
        <begin position="497"/>
        <end position="589"/>
    </location>
</feature>
<feature type="compositionally biased region" description="Basic residues" evidence="6">
    <location>
        <begin position="49"/>
        <end position="75"/>
    </location>
</feature>
<dbReference type="InterPro" id="IPR019787">
    <property type="entry name" value="Znf_PHD-finger"/>
</dbReference>
<evidence type="ECO:0000259" key="7">
    <source>
        <dbReference type="PROSITE" id="PS50016"/>
    </source>
</evidence>
<feature type="region of interest" description="Disordered" evidence="6">
    <location>
        <begin position="1090"/>
        <end position="1335"/>
    </location>
</feature>
<dbReference type="SMART" id="SM00249">
    <property type="entry name" value="PHD"/>
    <property type="match status" value="1"/>
</dbReference>
<dbReference type="SUPFAM" id="SSF82199">
    <property type="entry name" value="SET domain"/>
    <property type="match status" value="1"/>
</dbReference>
<feature type="region of interest" description="Disordered" evidence="6">
    <location>
        <begin position="1431"/>
        <end position="1472"/>
    </location>
</feature>
<evidence type="ECO:0000313" key="9">
    <source>
        <dbReference type="Proteomes" id="UP001063166"/>
    </source>
</evidence>
<dbReference type="GO" id="GO:0070210">
    <property type="term" value="C:Rpd3L-Expanded complex"/>
    <property type="evidence" value="ECO:0007669"/>
    <property type="project" value="TreeGrafter"/>
</dbReference>
<dbReference type="InterPro" id="IPR013083">
    <property type="entry name" value="Znf_RING/FYVE/PHD"/>
</dbReference>
<keyword evidence="9" id="KW-1185">Reference proteome</keyword>
<keyword evidence="1" id="KW-0479">Metal-binding</keyword>
<dbReference type="Proteomes" id="UP001063166">
    <property type="component" value="Unassembled WGS sequence"/>
</dbReference>
<name>A0A9P3PYJ7_LYOSH</name>
<sequence length="1870" mass="199379">MNNDAQEAAMGLLSLSPSNVPPPAPLVPLKRKHPPSGAGTSHSSSNSTVKRRPSSKVVHQHQQQHQHQLQQHHHPAPAPVPEGDVSTEAISCICGSTFDDGFSIACDDCSRWCHAACFDIVAGEVPEEWRCWVCVPRPVDREKAVRLQKERVRLRALEEQGGSLEPTTTTHHHSQQQRRKSSPGPERKHRRASAAALNDGSHPANASKRKRRASFVEDDPDVVVVDIDEPAALSYVHIAHDIVPARETRDKLTRNAQSWRGITALTPFPPPTPPPVAVHPVLHPPTHHHAVRPPTYAVHTTAPVPSASMIAPFTSTITSSAAYLSDPLNAYAHLGLPKPFVHLFGPPLDVALDARTAGGETRFVRSGCRPNAVLRPVLCRRRGEGEAEGGRSRPQPKPPENAKDRDGETLAFAVFALRDLKANEEVVLGWEWDDGHCIHQLPALIQTPNLFPPAHQTHLRMQMSNILHLLSSTFPACACGAHTRDCAVRQMERFVDGLPFEDPRPPASEAENGEGGSREKEKEKEKRVDLGPLVGARRGFRTRERVQGSGGIGGVVMCSEEEEGEEDRGEGPSTVRLNGGGRSRGDGEDVHVDVDFEMVDAEATEDEVEVGDHAWDGTGVHAKNPVVDEYQPRLRHRHRHRQSPPRRPHLPHTELPPPDPPPPAVEATMPPKMRKRWIHREVEMRREAPMENSGADSAPRDGERGWAGMGIEDGGRGKEGPGEESVDVVMEDAGRTEETGVEEREDIARARAKDMGQEELEVTKKTAAHAQAPRRPQEPVSRPPSPSPSLPMEVGGEVKVDDFSFAVPFPPSSLPRHAQQTAPSPPPPPPHITRKSTAAPSQSVSIPPPTHSTDSPSASFARLSLVSPAVSQLGRVSPRTEEVSAGDAPSPRVLEVVQRDLRGQLCTEGDDVGGSVEAISISSVRGGEERTERSAIPHEAPMQEGITVVGHDEEMEQDPRRDFVSRAGELEQGSRQVLDSTTPSPQPPHASVVLAPPASIAAEAPSPAPPRDPVSPAAAIAAPDSVLVRAVGTASAHSAESLNVPAAPATTDSSAPEAADRPTTAVSPVATSPTTSAAAIDCVTAEMVAVSCPSPAPPSSTPSTTGNARLPSPSVETSRAVTIVEDAGSEISTSAGVRPNLQVPSVSGGEAPPAAAAPSSFPSASVPGQVALPSQESAPRPLSEAAQREDSGHALPHEVDHVAETQYPPASPINHARTPTPPPAPAPKVKMSLKDYKLRKQKRKEEEKAAASGGGGGGAPSIGVAVGSSEASPVVTTVGLGAEEPERERERERESETKEGEERPVVEGRANGIAPAASEGAGPQTAANMEHPPVRENRVAKDDDVEMEDEVHYTPAVVLPPVVLPRPLPTASDAPPSYPSHPLMPKSSHLVYRPPKAQSSPEHLNSRRPLQPQARPKSPHLLFRHGMTQPSLENLNSRRPLHPQAPPSSVASSRLAQVSQAPPLRPAVSTASQVCKPAASGLARAPSGPRMFSTTHSHPTVTSHFTFQAKAELVDAPLPPKAPATVAIDTTFSTRGAPNVNGDADPLHHTPRSLSERIAPSKQPSPVSTPRHGQDSQEEGEVSLGEETPSPQPAPRRIQIDRTRYAPPNAKSPPTGPRALRSTSPHRRPLSVPTHQSPPPSSSVPNTPAPPTARAPPTGPRAFRLGLGQQPQPRAPTPQGWAVQREPHWGNPPLGSQQPYPGVKPPDAISTLSSRTSAGTALISTSSLDAGWGDGGDRERVPFATGADPPDQPSRSLSTYHDGRSIDDSLASATEATDFGSPSYLQYARTWALHKKRRRKKNRGLARLEEEAGGDEEQEPCLGPGAITLQRDGQTGRRWVTDGAVDAGESGRGKRRTCGGVAESRRMSGA</sequence>
<dbReference type="Gene3D" id="2.170.270.10">
    <property type="entry name" value="SET domain"/>
    <property type="match status" value="1"/>
</dbReference>
<dbReference type="GO" id="GO:0006325">
    <property type="term" value="P:chromatin organization"/>
    <property type="evidence" value="ECO:0007669"/>
    <property type="project" value="UniProtKB-KW"/>
</dbReference>
<feature type="compositionally biased region" description="Basic and acidic residues" evidence="6">
    <location>
        <begin position="679"/>
        <end position="689"/>
    </location>
</feature>
<feature type="compositionally biased region" description="Basic and acidic residues" evidence="6">
    <location>
        <begin position="1186"/>
        <end position="1203"/>
    </location>
</feature>
<evidence type="ECO:0000256" key="1">
    <source>
        <dbReference type="ARBA" id="ARBA00022723"/>
    </source>
</evidence>
<feature type="compositionally biased region" description="Basic and acidic residues" evidence="6">
    <location>
        <begin position="732"/>
        <end position="764"/>
    </location>
</feature>
<feature type="region of interest" description="Disordered" evidence="6">
    <location>
        <begin position="1360"/>
        <end position="1418"/>
    </location>
</feature>
<feature type="region of interest" description="Disordered" evidence="6">
    <location>
        <begin position="383"/>
        <end position="405"/>
    </location>
</feature>
<evidence type="ECO:0000256" key="2">
    <source>
        <dbReference type="ARBA" id="ARBA00022771"/>
    </source>
</evidence>
<feature type="compositionally biased region" description="Basic residues" evidence="6">
    <location>
        <begin position="170"/>
        <end position="192"/>
    </location>
</feature>
<feature type="region of interest" description="Disordered" evidence="6">
    <location>
        <begin position="1"/>
        <end position="84"/>
    </location>
</feature>
<evidence type="ECO:0000313" key="8">
    <source>
        <dbReference type="EMBL" id="GLB44375.1"/>
    </source>
</evidence>
<feature type="compositionally biased region" description="Pro residues" evidence="6">
    <location>
        <begin position="654"/>
        <end position="664"/>
    </location>
</feature>
<feature type="region of interest" description="Disordered" evidence="6">
    <location>
        <begin position="614"/>
        <end position="860"/>
    </location>
</feature>
<feature type="region of interest" description="Disordered" evidence="6">
    <location>
        <begin position="1032"/>
        <end position="1075"/>
    </location>
</feature>
<keyword evidence="2 5" id="KW-0863">Zinc-finger</keyword>
<protein>
    <submittedName>
        <fullName evidence="8">SET (Su(Var)3-9, Enhancer-of-zeste, Trithorax) domain containing protein</fullName>
    </submittedName>
</protein>
<feature type="compositionally biased region" description="Low complexity" evidence="6">
    <location>
        <begin position="995"/>
        <end position="1005"/>
    </location>
</feature>
<feature type="region of interest" description="Disordered" evidence="6">
    <location>
        <begin position="157"/>
        <end position="215"/>
    </location>
</feature>
<feature type="compositionally biased region" description="Polar residues" evidence="6">
    <location>
        <begin position="1710"/>
        <end position="1728"/>
    </location>
</feature>
<feature type="compositionally biased region" description="Polar residues" evidence="6">
    <location>
        <begin position="835"/>
        <end position="858"/>
    </location>
</feature>
<keyword evidence="3" id="KW-0862">Zinc</keyword>
<feature type="compositionally biased region" description="Basic and acidic residues" evidence="6">
    <location>
        <begin position="1284"/>
        <end position="1306"/>
    </location>
</feature>